<keyword evidence="3" id="KW-1185">Reference proteome</keyword>
<gene>
    <name evidence="2" type="ORF">HDG69_002702</name>
</gene>
<comment type="caution">
    <text evidence="2">The sequence shown here is derived from an EMBL/GenBank/DDBJ whole genome shotgun (WGS) entry which is preliminary data.</text>
</comment>
<feature type="transmembrane region" description="Helical" evidence="1">
    <location>
        <begin position="57"/>
        <end position="75"/>
    </location>
</feature>
<reference evidence="2 3" key="1">
    <citation type="submission" date="2020-05" db="EMBL/GenBank/DDBJ databases">
        <title>Genomic Encyclopedia of Type Strains, Phase III (KMG-III): the genomes of soil and plant-associated and newly described type strains.</title>
        <authorList>
            <person name="Whitman W."/>
        </authorList>
    </citation>
    <scope>NUCLEOTIDE SEQUENCE [LARGE SCALE GENOMIC DNA]</scope>
    <source>
        <strain evidence="2 3">KCTC 19046</strain>
    </source>
</reference>
<keyword evidence="1" id="KW-0812">Transmembrane</keyword>
<keyword evidence="1" id="KW-0472">Membrane</keyword>
<evidence type="ECO:0000313" key="2">
    <source>
        <dbReference type="EMBL" id="NOV98117.1"/>
    </source>
</evidence>
<name>A0ABX2A8I6_9MICO</name>
<dbReference type="RefSeq" id="WP_171784335.1">
    <property type="nucleotide sequence ID" value="NZ_BAAAML010000005.1"/>
</dbReference>
<dbReference type="Proteomes" id="UP000757540">
    <property type="component" value="Unassembled WGS sequence"/>
</dbReference>
<evidence type="ECO:0000256" key="1">
    <source>
        <dbReference type="SAM" id="Phobius"/>
    </source>
</evidence>
<dbReference type="EMBL" id="JABEZU010000003">
    <property type="protein sequence ID" value="NOV98117.1"/>
    <property type="molecule type" value="Genomic_DNA"/>
</dbReference>
<evidence type="ECO:0000313" key="3">
    <source>
        <dbReference type="Proteomes" id="UP000757540"/>
    </source>
</evidence>
<proteinExistence type="predicted"/>
<protein>
    <submittedName>
        <fullName evidence="2">Glycerol uptake facilitator-like aquaporin</fullName>
    </submittedName>
</protein>
<accession>A0ABX2A8I6</accession>
<organism evidence="2 3">
    <name type="scientific">Isoptericola halotolerans</name>
    <dbReference type="NCBI Taxonomy" id="300560"/>
    <lineage>
        <taxon>Bacteria</taxon>
        <taxon>Bacillati</taxon>
        <taxon>Actinomycetota</taxon>
        <taxon>Actinomycetes</taxon>
        <taxon>Micrococcales</taxon>
        <taxon>Promicromonosporaceae</taxon>
        <taxon>Isoptericola</taxon>
    </lineage>
</organism>
<feature type="transmembrane region" description="Helical" evidence="1">
    <location>
        <begin position="27"/>
        <end position="51"/>
    </location>
</feature>
<keyword evidence="1" id="KW-1133">Transmembrane helix</keyword>
<sequence length="97" mass="10976">MDPPTPLSHEERRYQELLRTAPAKTRWVLLMAVLCLGFSIVTLAALLGGYYDGQVNHARWYGVVLLLVAGAYFLWGWSKMRHGPVPPARTDPLGRER</sequence>